<feature type="binding site" evidence="11">
    <location>
        <position position="155"/>
    </location>
    <ligand>
        <name>ATP</name>
        <dbReference type="ChEBI" id="CHEBI:30616"/>
    </ligand>
</feature>
<dbReference type="GO" id="GO:0000049">
    <property type="term" value="F:tRNA binding"/>
    <property type="evidence" value="ECO:0007669"/>
    <property type="project" value="UniProtKB-UniRule"/>
</dbReference>
<evidence type="ECO:0000313" key="15">
    <source>
        <dbReference type="EMBL" id="MDG0844988.1"/>
    </source>
</evidence>
<comment type="subunit">
    <text evidence="11">Homodimer.</text>
</comment>
<evidence type="ECO:0000256" key="1">
    <source>
        <dbReference type="ARBA" id="ARBA00001946"/>
    </source>
</evidence>
<feature type="binding site" evidence="11">
    <location>
        <position position="112"/>
    </location>
    <ligand>
        <name>CTP</name>
        <dbReference type="ChEBI" id="CHEBI:37563"/>
    </ligand>
</feature>
<feature type="binding site" evidence="11">
    <location>
        <position position="158"/>
    </location>
    <ligand>
        <name>CTP</name>
        <dbReference type="ChEBI" id="CHEBI:37563"/>
    </ligand>
</feature>
<dbReference type="GO" id="GO:0000287">
    <property type="term" value="F:magnesium ion binding"/>
    <property type="evidence" value="ECO:0007669"/>
    <property type="project" value="UniProtKB-UniRule"/>
</dbReference>
<organism evidence="15 16">
    <name type="scientific">Staphylococcus equorum</name>
    <dbReference type="NCBI Taxonomy" id="246432"/>
    <lineage>
        <taxon>Bacteria</taxon>
        <taxon>Bacillati</taxon>
        <taxon>Bacillota</taxon>
        <taxon>Bacilli</taxon>
        <taxon>Bacillales</taxon>
        <taxon>Staphylococcaceae</taxon>
        <taxon>Staphylococcus</taxon>
    </lineage>
</organism>
<dbReference type="AlphaFoldDB" id="A0A9X4L2M5"/>
<feature type="binding site" evidence="11">
    <location>
        <position position="41"/>
    </location>
    <ligand>
        <name>Mg(2+)</name>
        <dbReference type="ChEBI" id="CHEBI:18420"/>
    </ligand>
</feature>
<feature type="binding site" evidence="11">
    <location>
        <position position="161"/>
    </location>
    <ligand>
        <name>ATP</name>
        <dbReference type="ChEBI" id="CHEBI:30616"/>
    </ligand>
</feature>
<dbReference type="InterPro" id="IPR032828">
    <property type="entry name" value="PolyA_RNA-bd"/>
</dbReference>
<dbReference type="GO" id="GO:0004810">
    <property type="term" value="F:CCA tRNA nucleotidyltransferase activity"/>
    <property type="evidence" value="ECO:0007669"/>
    <property type="project" value="UniProtKB-UniRule"/>
</dbReference>
<dbReference type="Gene3D" id="1.10.246.80">
    <property type="match status" value="1"/>
</dbReference>
<dbReference type="Gene3D" id="1.10.3090.10">
    <property type="entry name" value="cca-adding enzyme, domain 2"/>
    <property type="match status" value="1"/>
</dbReference>
<dbReference type="InterPro" id="IPR032810">
    <property type="entry name" value="CCA-adding_enz_C"/>
</dbReference>
<dbReference type="Pfam" id="PF12627">
    <property type="entry name" value="PolyA_pol_RNAbd"/>
    <property type="match status" value="1"/>
</dbReference>
<evidence type="ECO:0000256" key="7">
    <source>
        <dbReference type="ARBA" id="ARBA00022800"/>
    </source>
</evidence>
<dbReference type="EMBL" id="JAMBQA010000001">
    <property type="protein sequence ID" value="MDG0844988.1"/>
    <property type="molecule type" value="Genomic_DNA"/>
</dbReference>
<comment type="cofactor">
    <cofactor evidence="1 11">
        <name>Mg(2+)</name>
        <dbReference type="ChEBI" id="CHEBI:18420"/>
    </cofactor>
</comment>
<comment type="miscellaneous">
    <text evidence="11">A single active site specifically recognizes both ATP and CTP and is responsible for their addition.</text>
</comment>
<keyword evidence="9 11" id="KW-0460">Magnesium</keyword>
<dbReference type="NCBIfam" id="NF009814">
    <property type="entry name" value="PRK13299.1"/>
    <property type="match status" value="1"/>
</dbReference>
<feature type="binding site" evidence="11">
    <location>
        <position position="161"/>
    </location>
    <ligand>
        <name>CTP</name>
        <dbReference type="ChEBI" id="CHEBI:37563"/>
    </ligand>
</feature>
<dbReference type="GO" id="GO:0042245">
    <property type="term" value="P:RNA repair"/>
    <property type="evidence" value="ECO:0007669"/>
    <property type="project" value="UniProtKB-KW"/>
</dbReference>
<evidence type="ECO:0000259" key="13">
    <source>
        <dbReference type="Pfam" id="PF12627"/>
    </source>
</evidence>
<dbReference type="Gene3D" id="3.30.460.10">
    <property type="entry name" value="Beta Polymerase, domain 2"/>
    <property type="match status" value="1"/>
</dbReference>
<feature type="binding site" evidence="11">
    <location>
        <position position="31"/>
    </location>
    <ligand>
        <name>CTP</name>
        <dbReference type="ChEBI" id="CHEBI:37563"/>
    </ligand>
</feature>
<name>A0A9X4L2M5_9STAP</name>
<feature type="domain" description="CCA-adding enzyme C-terminal" evidence="14">
    <location>
        <begin position="245"/>
        <end position="395"/>
    </location>
</feature>
<feature type="domain" description="Poly A polymerase head" evidence="12">
    <location>
        <begin position="24"/>
        <end position="142"/>
    </location>
</feature>
<evidence type="ECO:0000256" key="5">
    <source>
        <dbReference type="ARBA" id="ARBA00022723"/>
    </source>
</evidence>
<dbReference type="InterPro" id="IPR050264">
    <property type="entry name" value="Bact_CCA-adding_enz_type3_sf"/>
</dbReference>
<evidence type="ECO:0000256" key="9">
    <source>
        <dbReference type="ARBA" id="ARBA00022842"/>
    </source>
</evidence>
<evidence type="ECO:0000259" key="14">
    <source>
        <dbReference type="Pfam" id="PF13735"/>
    </source>
</evidence>
<evidence type="ECO:0000256" key="10">
    <source>
        <dbReference type="ARBA" id="ARBA00022884"/>
    </source>
</evidence>
<evidence type="ECO:0000256" key="6">
    <source>
        <dbReference type="ARBA" id="ARBA00022741"/>
    </source>
</evidence>
<keyword evidence="3 11" id="KW-0819">tRNA processing</keyword>
<gene>
    <name evidence="11" type="primary">cca</name>
    <name evidence="15" type="ORF">M4L89_01855</name>
</gene>
<dbReference type="CDD" id="cd05398">
    <property type="entry name" value="NT_ClassII-CCAase"/>
    <property type="match status" value="1"/>
</dbReference>
<dbReference type="HAMAP" id="MF_01263">
    <property type="entry name" value="CCA_bact_type3"/>
    <property type="match status" value="1"/>
</dbReference>
<dbReference type="RefSeq" id="WP_002512427.1">
    <property type="nucleotide sequence ID" value="NZ_CP162537.1"/>
</dbReference>
<evidence type="ECO:0000256" key="11">
    <source>
        <dbReference type="HAMAP-Rule" id="MF_01263"/>
    </source>
</evidence>
<feature type="binding site" evidence="11">
    <location>
        <position position="158"/>
    </location>
    <ligand>
        <name>ATP</name>
        <dbReference type="ChEBI" id="CHEBI:30616"/>
    </ligand>
</feature>
<dbReference type="Proteomes" id="UP001152422">
    <property type="component" value="Unassembled WGS sequence"/>
</dbReference>
<dbReference type="GO" id="GO:0001680">
    <property type="term" value="P:tRNA 3'-terminal CCA addition"/>
    <property type="evidence" value="ECO:0007669"/>
    <property type="project" value="UniProtKB-UniRule"/>
</dbReference>
<evidence type="ECO:0000256" key="4">
    <source>
        <dbReference type="ARBA" id="ARBA00022695"/>
    </source>
</evidence>
<dbReference type="SUPFAM" id="SSF81891">
    <property type="entry name" value="Poly A polymerase C-terminal region-like"/>
    <property type="match status" value="1"/>
</dbReference>
<evidence type="ECO:0000256" key="2">
    <source>
        <dbReference type="ARBA" id="ARBA00022679"/>
    </source>
</evidence>
<feature type="binding site" evidence="11">
    <location>
        <position position="164"/>
    </location>
    <ligand>
        <name>CTP</name>
        <dbReference type="ChEBI" id="CHEBI:37563"/>
    </ligand>
</feature>
<sequence>MTKTLFEAAKPILETLQKHQYQAFYVGGAVRDYLMQKSIHDIDITTSATPDEIEAVFDKTIPIGREHGTINVVYNGDQYEVTTFRAEGEYDDHRRPNEVFFVRDLYEDVKRRDFTMNAIAMDVNYQIHDYFDGLKDIEQRLIKTVGDPAERFNEDALRIIRGLRFQSQLGFTLEKATFNGMHAHIADIAHLSIERIVIELKKLTLGQYVAQSFNNLKYFNAFNYIPFFKRFDLSKFILEESISLSMLIAFLKAQQPDVDTQLSDLKISNNEKKYIIRLERMLQQMPEIHSKQSLKLFVYDFGKEDILQVLSYERMLNSNNIIKVSPLIFNAASINEISQKLPISSRKEMDINGKDILQVLDKPSGAWLKPILRQVECAILSGEVKNFKPELLKWVKTHVQV</sequence>
<evidence type="ECO:0000313" key="16">
    <source>
        <dbReference type="Proteomes" id="UP001152422"/>
    </source>
</evidence>
<dbReference type="Pfam" id="PF13735">
    <property type="entry name" value="tRNA_NucTran2_2"/>
    <property type="match status" value="1"/>
</dbReference>
<keyword evidence="16" id="KW-1185">Reference proteome</keyword>
<comment type="catalytic activity">
    <reaction evidence="11">
        <text>a tRNA with a 3' CCA end + 2 CTP + ATP = a tRNA with a 3' CCACCA end + 3 diphosphate</text>
        <dbReference type="Rhea" id="RHEA:76235"/>
        <dbReference type="Rhea" id="RHEA-COMP:10468"/>
        <dbReference type="Rhea" id="RHEA-COMP:18655"/>
        <dbReference type="ChEBI" id="CHEBI:30616"/>
        <dbReference type="ChEBI" id="CHEBI:33019"/>
        <dbReference type="ChEBI" id="CHEBI:37563"/>
        <dbReference type="ChEBI" id="CHEBI:83071"/>
        <dbReference type="ChEBI" id="CHEBI:195187"/>
    </reaction>
</comment>
<comment type="catalytic activity">
    <reaction evidence="11">
        <text>a tRNA precursor + 2 CTP + ATP = a tRNA with a 3' CCA end + 3 diphosphate</text>
        <dbReference type="Rhea" id="RHEA:14433"/>
        <dbReference type="Rhea" id="RHEA-COMP:10465"/>
        <dbReference type="Rhea" id="RHEA-COMP:10468"/>
        <dbReference type="ChEBI" id="CHEBI:30616"/>
        <dbReference type="ChEBI" id="CHEBI:33019"/>
        <dbReference type="ChEBI" id="CHEBI:37563"/>
        <dbReference type="ChEBI" id="CHEBI:74896"/>
        <dbReference type="ChEBI" id="CHEBI:83071"/>
        <dbReference type="EC" id="2.7.7.72"/>
    </reaction>
</comment>
<evidence type="ECO:0000256" key="3">
    <source>
        <dbReference type="ARBA" id="ARBA00022694"/>
    </source>
</evidence>
<dbReference type="Pfam" id="PF01743">
    <property type="entry name" value="PolyA_pol"/>
    <property type="match status" value="1"/>
</dbReference>
<comment type="similarity">
    <text evidence="11">Belongs to the tRNA nucleotidyltransferase/poly(A) polymerase family. Bacterial CCA-adding enzyme type 3 subfamily.</text>
</comment>
<feature type="binding site" evidence="11">
    <location>
        <position position="28"/>
    </location>
    <ligand>
        <name>ATP</name>
        <dbReference type="ChEBI" id="CHEBI:30616"/>
    </ligand>
</feature>
<dbReference type="PANTHER" id="PTHR46173:SF1">
    <property type="entry name" value="CCA TRNA NUCLEOTIDYLTRANSFERASE 1, MITOCHONDRIAL"/>
    <property type="match status" value="1"/>
</dbReference>
<dbReference type="InterPro" id="IPR043519">
    <property type="entry name" value="NT_sf"/>
</dbReference>
<comment type="caution">
    <text evidence="15">The sequence shown here is derived from an EMBL/GenBank/DDBJ whole genome shotgun (WGS) entry which is preliminary data.</text>
</comment>
<feature type="binding site" evidence="11">
    <location>
        <position position="112"/>
    </location>
    <ligand>
        <name>ATP</name>
        <dbReference type="ChEBI" id="CHEBI:30616"/>
    </ligand>
</feature>
<accession>A0A9X4L2M5</accession>
<dbReference type="InterPro" id="IPR002646">
    <property type="entry name" value="PolA_pol_head_dom"/>
</dbReference>
<dbReference type="PANTHER" id="PTHR46173">
    <property type="entry name" value="CCA TRNA NUCLEOTIDYLTRANSFERASE 1, MITOCHONDRIAL"/>
    <property type="match status" value="1"/>
</dbReference>
<keyword evidence="8 11" id="KW-0067">ATP-binding</keyword>
<proteinExistence type="inferred from homology"/>
<feature type="binding site" evidence="11">
    <location>
        <position position="164"/>
    </location>
    <ligand>
        <name>ATP</name>
        <dbReference type="ChEBI" id="CHEBI:30616"/>
    </ligand>
</feature>
<dbReference type="SUPFAM" id="SSF81301">
    <property type="entry name" value="Nucleotidyltransferase"/>
    <property type="match status" value="1"/>
</dbReference>
<feature type="binding site" evidence="11">
    <location>
        <position position="31"/>
    </location>
    <ligand>
        <name>ATP</name>
        <dbReference type="ChEBI" id="CHEBI:30616"/>
    </ligand>
</feature>
<feature type="binding site" evidence="11">
    <location>
        <position position="43"/>
    </location>
    <ligand>
        <name>Mg(2+)</name>
        <dbReference type="ChEBI" id="CHEBI:18420"/>
    </ligand>
</feature>
<keyword evidence="5 11" id="KW-0479">Metal-binding</keyword>
<keyword evidence="10 11" id="KW-0694">RNA-binding</keyword>
<comment type="function">
    <text evidence="11">Catalyzes the addition and repair of the essential 3'-terminal CCA sequence in tRNAs without using a nucleic acid template. Adds these three nucleotides in the order of C, C, and A to the tRNA nucleotide-73, using CTP and ATP as substrates and producing inorganic pyrophosphate. tRNA 3'-terminal CCA addition is required both for tRNA processing and repair. Also involved in tRNA surveillance by mediating tandem CCA addition to generate a CCACCA at the 3' terminus of unstable tRNAs. While stable tRNAs receive only 3'-terminal CCA, unstable tRNAs are marked with CCACCA and rapidly degraded.</text>
</comment>
<keyword evidence="6 11" id="KW-0547">Nucleotide-binding</keyword>
<keyword evidence="7 11" id="KW-0692">RNA repair</keyword>
<dbReference type="EC" id="2.7.7.72" evidence="11"/>
<protein>
    <recommendedName>
        <fullName evidence="11">CCA-adding enzyme</fullName>
        <ecNumber evidence="11">2.7.7.72</ecNumber>
    </recommendedName>
    <alternativeName>
        <fullName evidence="11">CCA tRNA nucleotidyltransferase</fullName>
    </alternativeName>
    <alternativeName>
        <fullName evidence="11">tRNA CCA-pyrophosphorylase</fullName>
    </alternativeName>
    <alternativeName>
        <fullName evidence="11">tRNA adenylyl-/cytidylyl- transferase</fullName>
    </alternativeName>
    <alternativeName>
        <fullName evidence="11">tRNA nucleotidyltransferase</fullName>
    </alternativeName>
    <alternativeName>
        <fullName evidence="11">tRNA-NT</fullName>
    </alternativeName>
</protein>
<feature type="binding site" evidence="11">
    <location>
        <position position="155"/>
    </location>
    <ligand>
        <name>CTP</name>
        <dbReference type="ChEBI" id="CHEBI:37563"/>
    </ligand>
</feature>
<evidence type="ECO:0000256" key="8">
    <source>
        <dbReference type="ARBA" id="ARBA00022840"/>
    </source>
</evidence>
<reference evidence="15" key="1">
    <citation type="submission" date="2022-05" db="EMBL/GenBank/DDBJ databases">
        <title>Comparative genomics of Staphylococcus equorum isolates.</title>
        <authorList>
            <person name="Luelf R.H."/>
        </authorList>
    </citation>
    <scope>NUCLEOTIDE SEQUENCE</scope>
    <source>
        <strain evidence="15">TMW 2.2497</strain>
    </source>
</reference>
<evidence type="ECO:0000259" key="12">
    <source>
        <dbReference type="Pfam" id="PF01743"/>
    </source>
</evidence>
<feature type="binding site" evidence="11">
    <location>
        <position position="28"/>
    </location>
    <ligand>
        <name>CTP</name>
        <dbReference type="ChEBI" id="CHEBI:37563"/>
    </ligand>
</feature>
<keyword evidence="4 11" id="KW-0548">Nucleotidyltransferase</keyword>
<keyword evidence="2 11" id="KW-0808">Transferase</keyword>
<dbReference type="GO" id="GO:0005524">
    <property type="term" value="F:ATP binding"/>
    <property type="evidence" value="ECO:0007669"/>
    <property type="project" value="UniProtKB-UniRule"/>
</dbReference>
<dbReference type="InterPro" id="IPR023068">
    <property type="entry name" value="CCA-adding_enz_firmicutes"/>
</dbReference>
<feature type="domain" description="tRNA nucleotidyltransferase/poly(A) polymerase RNA and SrmB- binding" evidence="13">
    <location>
        <begin position="170"/>
        <end position="228"/>
    </location>
</feature>